<keyword evidence="5" id="KW-0378">Hydrolase</keyword>
<dbReference type="Gene3D" id="3.40.50.150">
    <property type="entry name" value="Vaccinia Virus protein VP39"/>
    <property type="match status" value="1"/>
</dbReference>
<dbReference type="Pfam" id="PF01555">
    <property type="entry name" value="N6_N4_Mtase"/>
    <property type="match status" value="1"/>
</dbReference>
<organism evidence="5 6">
    <name type="scientific">candidate division WOR-3 bacterium JGI_Cruoil_03_44_89</name>
    <dbReference type="NCBI Taxonomy" id="1973748"/>
    <lineage>
        <taxon>Bacteria</taxon>
        <taxon>Bacteria division WOR-3</taxon>
    </lineage>
</organism>
<comment type="caution">
    <text evidence="5">The sequence shown here is derived from an EMBL/GenBank/DDBJ whole genome shotgun (WGS) entry which is preliminary data.</text>
</comment>
<dbReference type="GO" id="GO:0005737">
    <property type="term" value="C:cytoplasm"/>
    <property type="evidence" value="ECO:0007669"/>
    <property type="project" value="TreeGrafter"/>
</dbReference>
<dbReference type="GO" id="GO:0008170">
    <property type="term" value="F:N-methyltransferase activity"/>
    <property type="evidence" value="ECO:0007669"/>
    <property type="project" value="InterPro"/>
</dbReference>
<dbReference type="GO" id="GO:0032259">
    <property type="term" value="P:methylation"/>
    <property type="evidence" value="ECO:0007669"/>
    <property type="project" value="UniProtKB-KW"/>
</dbReference>
<evidence type="ECO:0000256" key="1">
    <source>
        <dbReference type="ARBA" id="ARBA00022603"/>
    </source>
</evidence>
<dbReference type="GO" id="GO:0004519">
    <property type="term" value="F:endonuclease activity"/>
    <property type="evidence" value="ECO:0007669"/>
    <property type="project" value="UniProtKB-KW"/>
</dbReference>
<keyword evidence="5" id="KW-0255">Endonuclease</keyword>
<evidence type="ECO:0000259" key="4">
    <source>
        <dbReference type="Pfam" id="PF01555"/>
    </source>
</evidence>
<dbReference type="EC" id="2.1.1.-" evidence="3"/>
<dbReference type="GO" id="GO:0003677">
    <property type="term" value="F:DNA binding"/>
    <property type="evidence" value="ECO:0007669"/>
    <property type="project" value="InterPro"/>
</dbReference>
<proteinExistence type="inferred from homology"/>
<dbReference type="PANTHER" id="PTHR13370">
    <property type="entry name" value="RNA METHYLASE-RELATED"/>
    <property type="match status" value="1"/>
</dbReference>
<dbReference type="GO" id="GO:0009007">
    <property type="term" value="F:site-specific DNA-methyltransferase (adenine-specific) activity"/>
    <property type="evidence" value="ECO:0007669"/>
    <property type="project" value="TreeGrafter"/>
</dbReference>
<name>A0A235BP17_UNCW3</name>
<accession>A0A235BP17</accession>
<comment type="similarity">
    <text evidence="3">Belongs to the N(4)/N(6)-methyltransferase family.</text>
</comment>
<dbReference type="EMBL" id="NOZQ01000209">
    <property type="protein sequence ID" value="OYD13991.1"/>
    <property type="molecule type" value="Genomic_DNA"/>
</dbReference>
<dbReference type="Proteomes" id="UP000215215">
    <property type="component" value="Unassembled WGS sequence"/>
</dbReference>
<evidence type="ECO:0000313" key="5">
    <source>
        <dbReference type="EMBL" id="OYD13991.1"/>
    </source>
</evidence>
<reference evidence="5 6" key="1">
    <citation type="submission" date="2017-07" db="EMBL/GenBank/DDBJ databases">
        <title>Recovery of genomes from metagenomes via a dereplication, aggregation, and scoring strategy.</title>
        <authorList>
            <person name="Sieber C.M."/>
            <person name="Probst A.J."/>
            <person name="Sharrar A."/>
            <person name="Thomas B.C."/>
            <person name="Hess M."/>
            <person name="Tringe S.G."/>
            <person name="Banfield J.F."/>
        </authorList>
    </citation>
    <scope>NUCLEOTIDE SEQUENCE [LARGE SCALE GENOMIC DNA]</scope>
    <source>
        <strain evidence="5">JGI_Cruoil_03_44_89</strain>
    </source>
</reference>
<evidence type="ECO:0000256" key="3">
    <source>
        <dbReference type="RuleBase" id="RU362026"/>
    </source>
</evidence>
<dbReference type="PANTHER" id="PTHR13370:SF3">
    <property type="entry name" value="TRNA (GUANINE(10)-N2)-METHYLTRANSFERASE HOMOLOG"/>
    <property type="match status" value="1"/>
</dbReference>
<dbReference type="CDD" id="cd02440">
    <property type="entry name" value="AdoMet_MTases"/>
    <property type="match status" value="1"/>
</dbReference>
<evidence type="ECO:0000313" key="6">
    <source>
        <dbReference type="Proteomes" id="UP000215215"/>
    </source>
</evidence>
<keyword evidence="5" id="KW-0540">Nuclease</keyword>
<gene>
    <name evidence="5" type="ORF">CH333_09280</name>
</gene>
<dbReference type="InterPro" id="IPR029063">
    <property type="entry name" value="SAM-dependent_MTases_sf"/>
</dbReference>
<keyword evidence="1" id="KW-0489">Methyltransferase</keyword>
<sequence length="321" mass="38052">MRDKEFFKDLINKVIQGDCLEMMQKIPDNSVDMTFADPPFNLKKRYGKYKDNKEFNEYMNWCKEWIYEMVRITKPAGSIFVHNIPKWLTYFATFLNEIADFKHWIGWDAPTAPMGKTLQPAHYGILFYAKNAKRLKFYEIRYQHKRCRKCEVLLKDYGGKKDGLHPFGPLVSDVWTDIHRIKHNKYRDKHPCQLPVHLMERLILMTTDENDIVLDPFVGTGTTVIAAKRLGRRYIGIDIDEKYVNITNGKLSEEKADSKIGNVWVSFYLGKIDTIRDKDWDKLKKHFYISYPVKKIEYEKIKLVRTATLFSKNEIKEFTNH</sequence>
<dbReference type="AlphaFoldDB" id="A0A235BP17"/>
<dbReference type="InterPro" id="IPR001091">
    <property type="entry name" value="RM_Methyltransferase"/>
</dbReference>
<keyword evidence="2" id="KW-0808">Transferase</keyword>
<protein>
    <recommendedName>
        <fullName evidence="3">Methyltransferase</fullName>
        <ecNumber evidence="3">2.1.1.-</ecNumber>
    </recommendedName>
</protein>
<dbReference type="SUPFAM" id="SSF53335">
    <property type="entry name" value="S-adenosyl-L-methionine-dependent methyltransferases"/>
    <property type="match status" value="1"/>
</dbReference>
<feature type="domain" description="DNA methylase N-4/N-6" evidence="4">
    <location>
        <begin position="31"/>
        <end position="248"/>
    </location>
</feature>
<evidence type="ECO:0000256" key="2">
    <source>
        <dbReference type="ARBA" id="ARBA00022679"/>
    </source>
</evidence>
<dbReference type="PRINTS" id="PR00508">
    <property type="entry name" value="S21N4MTFRASE"/>
</dbReference>
<dbReference type="InterPro" id="IPR002941">
    <property type="entry name" value="DNA_methylase_N4/N6"/>
</dbReference>